<dbReference type="GeneID" id="73348532"/>
<dbReference type="EMBL" id="CP019480">
    <property type="protein sequence ID" value="UQC89067.1"/>
    <property type="molecule type" value="Genomic_DNA"/>
</dbReference>
<name>A0A9Q8T4N8_9PEZI</name>
<evidence type="ECO:0000313" key="2">
    <source>
        <dbReference type="Proteomes" id="UP000830671"/>
    </source>
</evidence>
<gene>
    <name evidence="1" type="ORF">CLUP02_14595</name>
</gene>
<dbReference type="AlphaFoldDB" id="A0A9Q8T4N8"/>
<evidence type="ECO:0000313" key="1">
    <source>
        <dbReference type="EMBL" id="UQC89067.1"/>
    </source>
</evidence>
<accession>A0A9Q8T4N8</accession>
<dbReference type="Proteomes" id="UP000830671">
    <property type="component" value="Chromosome 8"/>
</dbReference>
<keyword evidence="2" id="KW-1185">Reference proteome</keyword>
<sequence>MASDEVSQLFWLQYGDAIRQESGVRSDNKIFFLATEAQKGPLAGNNVPDAYTARGLYSLGNNLLSTNSVFYSPSALHGYDKAIGLPGKESPLLHYSNSANEQEGGKFNPALDANFLDALKKQAAYQKAFDKEQDNAHAQWRRDTDRGLTDKAFNVWVQSGNAPARMAAKDNVDSISQTIINLQLHQGGPLAVAVKKDRDSLRMGKNEEMDFVGYNMHAAIDNGLSTAEIISKIHQGDEISEPFFQRLPLYEAGSYKQFVQDALQEANDGDYSSPQRIEVNIDVEGDASDYEFGQTGGDGNIGAGTGWFSFSDNASHSEESYVLETGSESSEVEVTVTYNSIQAISITTGPWNVDMSKYKLRSDAPNNIKTLTRASQAIAVAGLGYEITVGESTAEILDTKFEETKNAGGSISIFGVHIGLGGSGEDETHTYDWDLDSRTFRVTPNFDNNVVAVVGAVAEKY</sequence>
<organism evidence="1 2">
    <name type="scientific">Colletotrichum lupini</name>
    <dbReference type="NCBI Taxonomy" id="145971"/>
    <lineage>
        <taxon>Eukaryota</taxon>
        <taxon>Fungi</taxon>
        <taxon>Dikarya</taxon>
        <taxon>Ascomycota</taxon>
        <taxon>Pezizomycotina</taxon>
        <taxon>Sordariomycetes</taxon>
        <taxon>Hypocreomycetidae</taxon>
        <taxon>Glomerellales</taxon>
        <taxon>Glomerellaceae</taxon>
        <taxon>Colletotrichum</taxon>
        <taxon>Colletotrichum acutatum species complex</taxon>
    </lineage>
</organism>
<protein>
    <submittedName>
        <fullName evidence="1">Uncharacterized protein</fullName>
    </submittedName>
</protein>
<dbReference type="RefSeq" id="XP_049150668.1">
    <property type="nucleotide sequence ID" value="XM_049293522.1"/>
</dbReference>
<reference evidence="1" key="1">
    <citation type="journal article" date="2021" name="Mol. Plant Microbe Interact.">
        <title>Complete Genome Sequence of the Plant-Pathogenic Fungus Colletotrichum lupini.</title>
        <authorList>
            <person name="Baroncelli R."/>
            <person name="Pensec F."/>
            <person name="Da Lio D."/>
            <person name="Boufleur T."/>
            <person name="Vicente I."/>
            <person name="Sarrocco S."/>
            <person name="Picot A."/>
            <person name="Baraldi E."/>
            <person name="Sukno S."/>
            <person name="Thon M."/>
            <person name="Le Floch G."/>
        </authorList>
    </citation>
    <scope>NUCLEOTIDE SEQUENCE</scope>
    <source>
        <strain evidence="1">IMI 504893</strain>
    </source>
</reference>
<dbReference type="KEGG" id="clup:CLUP02_14595"/>
<proteinExistence type="predicted"/>